<keyword evidence="2 4" id="KW-0195">Cyclin</keyword>
<dbReference type="Pfam" id="PF00134">
    <property type="entry name" value="Cyclin_N"/>
    <property type="match status" value="1"/>
</dbReference>
<organism evidence="8">
    <name type="scientific">Hirondellea gigas</name>
    <dbReference type="NCBI Taxonomy" id="1518452"/>
    <lineage>
        <taxon>Eukaryota</taxon>
        <taxon>Metazoa</taxon>
        <taxon>Ecdysozoa</taxon>
        <taxon>Arthropoda</taxon>
        <taxon>Crustacea</taxon>
        <taxon>Multicrustacea</taxon>
        <taxon>Malacostraca</taxon>
        <taxon>Eumalacostraca</taxon>
        <taxon>Peracarida</taxon>
        <taxon>Amphipoda</taxon>
        <taxon>Amphilochidea</taxon>
        <taxon>Lysianassida</taxon>
        <taxon>Lysianassidira</taxon>
        <taxon>Lysianassoidea</taxon>
        <taxon>Lysianassidae</taxon>
        <taxon>Hirondellea</taxon>
    </lineage>
</organism>
<comment type="similarity">
    <text evidence="4">Belongs to the cyclin family.</text>
</comment>
<proteinExistence type="evidence at transcript level"/>
<dbReference type="GO" id="GO:0051301">
    <property type="term" value="P:cell division"/>
    <property type="evidence" value="ECO:0007669"/>
    <property type="project" value="UniProtKB-KW"/>
</dbReference>
<evidence type="ECO:0000256" key="1">
    <source>
        <dbReference type="ARBA" id="ARBA00022618"/>
    </source>
</evidence>
<dbReference type="InterPro" id="IPR004367">
    <property type="entry name" value="Cyclin_C-dom"/>
</dbReference>
<dbReference type="PROSITE" id="PS00292">
    <property type="entry name" value="CYCLINS"/>
    <property type="match status" value="1"/>
</dbReference>
<feature type="region of interest" description="Disordered" evidence="5">
    <location>
        <begin position="262"/>
        <end position="321"/>
    </location>
</feature>
<dbReference type="Pfam" id="PF02984">
    <property type="entry name" value="Cyclin_C"/>
    <property type="match status" value="1"/>
</dbReference>
<evidence type="ECO:0000313" key="8">
    <source>
        <dbReference type="EMBL" id="LAC24423.1"/>
    </source>
</evidence>
<dbReference type="InterPro" id="IPR013763">
    <property type="entry name" value="Cyclin-like_dom"/>
</dbReference>
<evidence type="ECO:0000256" key="3">
    <source>
        <dbReference type="ARBA" id="ARBA00023306"/>
    </source>
</evidence>
<evidence type="ECO:0000256" key="5">
    <source>
        <dbReference type="SAM" id="MobiDB-lite"/>
    </source>
</evidence>
<dbReference type="PANTHER" id="PTHR10177">
    <property type="entry name" value="CYCLINS"/>
    <property type="match status" value="1"/>
</dbReference>
<dbReference type="SUPFAM" id="SSF47954">
    <property type="entry name" value="Cyclin-like"/>
    <property type="match status" value="2"/>
</dbReference>
<reference evidence="8" key="1">
    <citation type="submission" date="2017-11" db="EMBL/GenBank/DDBJ databases">
        <title>The sensing device of the deep-sea amphipod.</title>
        <authorList>
            <person name="Kobayashi H."/>
            <person name="Nagahama T."/>
            <person name="Arai W."/>
            <person name="Sasagawa Y."/>
            <person name="Umeda M."/>
            <person name="Hayashi T."/>
            <person name="Nikaido I."/>
            <person name="Watanabe H."/>
            <person name="Oguri K."/>
            <person name="Kitazato H."/>
            <person name="Fujioka K."/>
            <person name="Kido Y."/>
            <person name="Takami H."/>
        </authorList>
    </citation>
    <scope>NUCLEOTIDE SEQUENCE</scope>
    <source>
        <tissue evidence="8">Whole body</tissue>
    </source>
</reference>
<keyword evidence="3" id="KW-0131">Cell cycle</keyword>
<dbReference type="AlphaFoldDB" id="A0A6A7G2P5"/>
<evidence type="ECO:0000259" key="7">
    <source>
        <dbReference type="SMART" id="SM01332"/>
    </source>
</evidence>
<feature type="compositionally biased region" description="Low complexity" evidence="5">
    <location>
        <begin position="263"/>
        <end position="274"/>
    </location>
</feature>
<dbReference type="SMART" id="SM01332">
    <property type="entry name" value="Cyclin_C"/>
    <property type="match status" value="1"/>
</dbReference>
<dbReference type="FunFam" id="1.10.472.10:FF:000003">
    <property type="entry name" value="G1/S-specific cyclin-D2"/>
    <property type="match status" value="1"/>
</dbReference>
<protein>
    <submittedName>
        <fullName evidence="8">G1/S-specific cyclin-D3-like</fullName>
    </submittedName>
</protein>
<dbReference type="InterPro" id="IPR006671">
    <property type="entry name" value="Cyclin_N"/>
</dbReference>
<keyword evidence="1" id="KW-0132">Cell division</keyword>
<feature type="domain" description="Cyclin C-terminal" evidence="7">
    <location>
        <begin position="163"/>
        <end position="267"/>
    </location>
</feature>
<dbReference type="InterPro" id="IPR039361">
    <property type="entry name" value="Cyclin"/>
</dbReference>
<evidence type="ECO:0000256" key="4">
    <source>
        <dbReference type="RuleBase" id="RU000383"/>
    </source>
</evidence>
<dbReference type="SMART" id="SM00385">
    <property type="entry name" value="CYCLIN"/>
    <property type="match status" value="1"/>
</dbReference>
<sequence>MLSGSELLCNESGALAALDSPHAAVDLALLQDRRVLDKMLQLQHTTLPTDNYLTEPNTDIKPSMRKIVTKWMLEVCDEYQCEDQVFLVSVNLLDRFLNTTSVKRSQLQLSACACLLLASKLRQCSYLSIDLLVFCTDNCVTGDEIRQWEILVVAKLRWDLCPVTPIDFVDVLLQQISIDADTGSVRRHAAVLIAVAATERHFISQRPSYIAGAAIMAAMQGLTHASLSNMAPCIENISNMLDSSPDVIQTLLFALEESLKRASGSNSSSNGGLSPDTDDTGSSKQQSYSKMGGGSMMEDEEQMQEGDGKETPVDVFDVNIS</sequence>
<dbReference type="GO" id="GO:0000278">
    <property type="term" value="P:mitotic cell cycle"/>
    <property type="evidence" value="ECO:0007669"/>
    <property type="project" value="UniProtKB-ARBA"/>
</dbReference>
<dbReference type="InterPro" id="IPR048258">
    <property type="entry name" value="Cyclins_cyclin-box"/>
</dbReference>
<feature type="domain" description="Cyclin-like" evidence="6">
    <location>
        <begin position="70"/>
        <end position="154"/>
    </location>
</feature>
<evidence type="ECO:0000256" key="2">
    <source>
        <dbReference type="ARBA" id="ARBA00023127"/>
    </source>
</evidence>
<accession>A0A6A7G2P5</accession>
<evidence type="ECO:0000259" key="6">
    <source>
        <dbReference type="SMART" id="SM00385"/>
    </source>
</evidence>
<dbReference type="InterPro" id="IPR036915">
    <property type="entry name" value="Cyclin-like_sf"/>
</dbReference>
<dbReference type="EMBL" id="IACT01005260">
    <property type="protein sequence ID" value="LAC24423.1"/>
    <property type="molecule type" value="mRNA"/>
</dbReference>
<dbReference type="Gene3D" id="1.10.472.10">
    <property type="entry name" value="Cyclin-like"/>
    <property type="match status" value="2"/>
</dbReference>
<name>A0A6A7G2P5_9CRUS</name>